<dbReference type="AlphaFoldDB" id="A0A835Z6Y1"/>
<evidence type="ECO:0000313" key="1">
    <source>
        <dbReference type="EMBL" id="KAG5183393.1"/>
    </source>
</evidence>
<accession>A0A835Z6Y1</accession>
<name>A0A835Z6Y1_9STRA</name>
<gene>
    <name evidence="1" type="ORF">JKP88DRAFT_245257</name>
</gene>
<comment type="caution">
    <text evidence="1">The sequence shown here is derived from an EMBL/GenBank/DDBJ whole genome shotgun (WGS) entry which is preliminary data.</text>
</comment>
<keyword evidence="2" id="KW-1185">Reference proteome</keyword>
<dbReference type="Proteomes" id="UP000664859">
    <property type="component" value="Unassembled WGS sequence"/>
</dbReference>
<dbReference type="EMBL" id="JAFCMP010000212">
    <property type="protein sequence ID" value="KAG5183393.1"/>
    <property type="molecule type" value="Genomic_DNA"/>
</dbReference>
<reference evidence="1" key="1">
    <citation type="submission" date="2021-02" db="EMBL/GenBank/DDBJ databases">
        <title>First Annotated Genome of the Yellow-green Alga Tribonema minus.</title>
        <authorList>
            <person name="Mahan K.M."/>
        </authorList>
    </citation>
    <scope>NUCLEOTIDE SEQUENCE</scope>
    <source>
        <strain evidence="1">UTEX B ZZ1240</strain>
    </source>
</reference>
<proteinExistence type="predicted"/>
<sequence>MTEPKLSNCSAPGSDTHWIQHHLAGSEILRHALYTLEFNAKAGWTVAKTVAAKYTATHTDSVSTASVMGSVHAPLFRSQAQDQAQSRQAHAAEDACIDAFCSIDDFVLNRQLCAQQTIVCSTDDASV</sequence>
<organism evidence="1 2">
    <name type="scientific">Tribonema minus</name>
    <dbReference type="NCBI Taxonomy" id="303371"/>
    <lineage>
        <taxon>Eukaryota</taxon>
        <taxon>Sar</taxon>
        <taxon>Stramenopiles</taxon>
        <taxon>Ochrophyta</taxon>
        <taxon>PX clade</taxon>
        <taxon>Xanthophyceae</taxon>
        <taxon>Tribonematales</taxon>
        <taxon>Tribonemataceae</taxon>
        <taxon>Tribonema</taxon>
    </lineage>
</organism>
<evidence type="ECO:0000313" key="2">
    <source>
        <dbReference type="Proteomes" id="UP000664859"/>
    </source>
</evidence>
<protein>
    <submittedName>
        <fullName evidence="1">Uncharacterized protein</fullName>
    </submittedName>
</protein>